<sequence length="490" mass="51563">MAASETNGIADEIETRLFINNKFVESSDGKTFQLLSPSTREPVADVHEASIADTNAAVAAAKAAQPAWAALSPIARAVPMRALAALLRSSHAQMARLEALSMGRPLATYSDNMACASFFETNAGAALEVQGMTSLNTPGMLNMTFRQPFGVAAAIIPWNSPAIFFGSKVAPMVAAGNTVVLKSSEKAPLTSAFIAQLIDKAGFPPGVINVLHGHGATSGATLSSHMDVRVLSFTGSGRTGRLVSEAAARSNLKNIHLELGGKSPALIFDDADLERAAADTQHSMTFNTGQVCMANSRIYVQDTVADAFVAAFKARYAGVRVGAATEQSTQMGPVADAAQYETISRYIGLAKEAGGKLVLGDAGGRHQDADKGYFIGPHIFTDLPEDSLPVKEEIFGPVVSIGVFKTEEEALQKANDTEFGLYAAVYTKDISRAIRVAKGLESGTVGVNCTSPTLAVDMPFGGYKSSGVGREGLKHSLNNFLEEKTVLIKL</sequence>
<comment type="similarity">
    <text evidence="1 6">Belongs to the aldehyde dehydrogenase family.</text>
</comment>
<dbReference type="PANTHER" id="PTHR11699">
    <property type="entry name" value="ALDEHYDE DEHYDROGENASE-RELATED"/>
    <property type="match status" value="1"/>
</dbReference>
<dbReference type="EC" id="1.2.1.3" evidence="3"/>
<dbReference type="InterPro" id="IPR016163">
    <property type="entry name" value="Ald_DH_C"/>
</dbReference>
<dbReference type="Gene3D" id="3.40.309.10">
    <property type="entry name" value="Aldehyde Dehydrogenase, Chain A, domain 2"/>
    <property type="match status" value="1"/>
</dbReference>
<comment type="catalytic activity">
    <reaction evidence="4">
        <text>an aldehyde + NAD(+) + H2O = a carboxylate + NADH + 2 H(+)</text>
        <dbReference type="Rhea" id="RHEA:16185"/>
        <dbReference type="ChEBI" id="CHEBI:15377"/>
        <dbReference type="ChEBI" id="CHEBI:15378"/>
        <dbReference type="ChEBI" id="CHEBI:17478"/>
        <dbReference type="ChEBI" id="CHEBI:29067"/>
        <dbReference type="ChEBI" id="CHEBI:57540"/>
        <dbReference type="ChEBI" id="CHEBI:57945"/>
        <dbReference type="EC" id="1.2.1.3"/>
    </reaction>
</comment>
<dbReference type="InterPro" id="IPR029510">
    <property type="entry name" value="Ald_DH_CS_GLU"/>
</dbReference>
<evidence type="ECO:0000256" key="1">
    <source>
        <dbReference type="ARBA" id="ARBA00009986"/>
    </source>
</evidence>
<organism evidence="8 9">
    <name type="scientific">Macrophomina phaseolina</name>
    <dbReference type="NCBI Taxonomy" id="35725"/>
    <lineage>
        <taxon>Eukaryota</taxon>
        <taxon>Fungi</taxon>
        <taxon>Dikarya</taxon>
        <taxon>Ascomycota</taxon>
        <taxon>Pezizomycotina</taxon>
        <taxon>Dothideomycetes</taxon>
        <taxon>Dothideomycetes incertae sedis</taxon>
        <taxon>Botryosphaeriales</taxon>
        <taxon>Botryosphaeriaceae</taxon>
        <taxon>Macrophomina</taxon>
    </lineage>
</organism>
<evidence type="ECO:0000256" key="3">
    <source>
        <dbReference type="ARBA" id="ARBA00024226"/>
    </source>
</evidence>
<dbReference type="EMBL" id="JAGTJR010000013">
    <property type="protein sequence ID" value="KAH7050207.1"/>
    <property type="molecule type" value="Genomic_DNA"/>
</dbReference>
<keyword evidence="9" id="KW-1185">Reference proteome</keyword>
<proteinExistence type="inferred from homology"/>
<evidence type="ECO:0000256" key="6">
    <source>
        <dbReference type="RuleBase" id="RU003345"/>
    </source>
</evidence>
<comment type="caution">
    <text evidence="8">The sequence shown here is derived from an EMBL/GenBank/DDBJ whole genome shotgun (WGS) entry which is preliminary data.</text>
</comment>
<dbReference type="SUPFAM" id="SSF53720">
    <property type="entry name" value="ALDH-like"/>
    <property type="match status" value="1"/>
</dbReference>
<evidence type="ECO:0000256" key="2">
    <source>
        <dbReference type="ARBA" id="ARBA00023002"/>
    </source>
</evidence>
<evidence type="ECO:0000313" key="8">
    <source>
        <dbReference type="EMBL" id="KAH7050207.1"/>
    </source>
</evidence>
<dbReference type="Gene3D" id="3.40.605.10">
    <property type="entry name" value="Aldehyde Dehydrogenase, Chain A, domain 1"/>
    <property type="match status" value="1"/>
</dbReference>
<evidence type="ECO:0000256" key="4">
    <source>
        <dbReference type="ARBA" id="ARBA00049194"/>
    </source>
</evidence>
<feature type="active site" evidence="5">
    <location>
        <position position="258"/>
    </location>
</feature>
<dbReference type="InterPro" id="IPR016162">
    <property type="entry name" value="Ald_DH_N"/>
</dbReference>
<dbReference type="InterPro" id="IPR016161">
    <property type="entry name" value="Ald_DH/histidinol_DH"/>
</dbReference>
<reference evidence="8 9" key="1">
    <citation type="journal article" date="2021" name="Nat. Commun.">
        <title>Genetic determinants of endophytism in the Arabidopsis root mycobiome.</title>
        <authorList>
            <person name="Mesny F."/>
            <person name="Miyauchi S."/>
            <person name="Thiergart T."/>
            <person name="Pickel B."/>
            <person name="Atanasova L."/>
            <person name="Karlsson M."/>
            <person name="Huettel B."/>
            <person name="Barry K.W."/>
            <person name="Haridas S."/>
            <person name="Chen C."/>
            <person name="Bauer D."/>
            <person name="Andreopoulos W."/>
            <person name="Pangilinan J."/>
            <person name="LaButti K."/>
            <person name="Riley R."/>
            <person name="Lipzen A."/>
            <person name="Clum A."/>
            <person name="Drula E."/>
            <person name="Henrissat B."/>
            <person name="Kohler A."/>
            <person name="Grigoriev I.V."/>
            <person name="Martin F.M."/>
            <person name="Hacquard S."/>
        </authorList>
    </citation>
    <scope>NUCLEOTIDE SEQUENCE [LARGE SCALE GENOMIC DNA]</scope>
    <source>
        <strain evidence="8 9">MPI-SDFR-AT-0080</strain>
    </source>
</reference>
<feature type="domain" description="Aldehyde dehydrogenase" evidence="7">
    <location>
        <begin position="23"/>
        <end position="486"/>
    </location>
</feature>
<evidence type="ECO:0000259" key="7">
    <source>
        <dbReference type="Pfam" id="PF00171"/>
    </source>
</evidence>
<gene>
    <name evidence="8" type="ORF">B0J12DRAFT_89603</name>
</gene>
<name>A0ABQ8GDC8_9PEZI</name>
<dbReference type="PROSITE" id="PS00687">
    <property type="entry name" value="ALDEHYDE_DEHYDR_GLU"/>
    <property type="match status" value="1"/>
</dbReference>
<evidence type="ECO:0000313" key="9">
    <source>
        <dbReference type="Proteomes" id="UP000774617"/>
    </source>
</evidence>
<accession>A0ABQ8GDC8</accession>
<protein>
    <recommendedName>
        <fullName evidence="3">aldehyde dehydrogenase (NAD(+))</fullName>
        <ecNumber evidence="3">1.2.1.3</ecNumber>
    </recommendedName>
</protein>
<dbReference type="Proteomes" id="UP000774617">
    <property type="component" value="Unassembled WGS sequence"/>
</dbReference>
<dbReference type="InterPro" id="IPR015590">
    <property type="entry name" value="Aldehyde_DH_dom"/>
</dbReference>
<keyword evidence="2 6" id="KW-0560">Oxidoreductase</keyword>
<dbReference type="Pfam" id="PF00171">
    <property type="entry name" value="Aldedh"/>
    <property type="match status" value="1"/>
</dbReference>
<evidence type="ECO:0000256" key="5">
    <source>
        <dbReference type="PROSITE-ProRule" id="PRU10007"/>
    </source>
</evidence>